<comment type="caution">
    <text evidence="2">The sequence shown here is derived from an EMBL/GenBank/DDBJ whole genome shotgun (WGS) entry which is preliminary data.</text>
</comment>
<keyword evidence="1" id="KW-1133">Transmembrane helix</keyword>
<dbReference type="RefSeq" id="WP_284393277.1">
    <property type="nucleotide sequence ID" value="NZ_BSNG01000002.1"/>
</dbReference>
<keyword evidence="1" id="KW-0472">Membrane</keyword>
<keyword evidence="3" id="KW-1185">Reference proteome</keyword>
<keyword evidence="1" id="KW-0812">Transmembrane</keyword>
<feature type="transmembrane region" description="Helical" evidence="1">
    <location>
        <begin position="43"/>
        <end position="66"/>
    </location>
</feature>
<accession>A0ABQ5UI27</accession>
<evidence type="ECO:0000256" key="1">
    <source>
        <dbReference type="SAM" id="Phobius"/>
    </source>
</evidence>
<sequence length="81" mass="8973">MKPSLASRLRMAAVMTLAVYPVVTLYLYILMPLTAGWEIWQRSLVLVPFMASTIVLLIVPMITRYFGPFIAGRKAAATQAA</sequence>
<organism evidence="2 3">
    <name type="scientific">Devosia yakushimensis</name>
    <dbReference type="NCBI Taxonomy" id="470028"/>
    <lineage>
        <taxon>Bacteria</taxon>
        <taxon>Pseudomonadati</taxon>
        <taxon>Pseudomonadota</taxon>
        <taxon>Alphaproteobacteria</taxon>
        <taxon>Hyphomicrobiales</taxon>
        <taxon>Devosiaceae</taxon>
        <taxon>Devosia</taxon>
    </lineage>
</organism>
<protein>
    <recommendedName>
        <fullName evidence="4">DUF2798 domain-containing protein</fullName>
    </recommendedName>
</protein>
<reference evidence="2" key="1">
    <citation type="journal article" date="2014" name="Int. J. Syst. Evol. Microbiol.">
        <title>Complete genome of a new Firmicutes species belonging to the dominant human colonic microbiota ('Ruminococcus bicirculans') reveals two chromosomes and a selective capacity to utilize plant glucans.</title>
        <authorList>
            <consortium name="NISC Comparative Sequencing Program"/>
            <person name="Wegmann U."/>
            <person name="Louis P."/>
            <person name="Goesmann A."/>
            <person name="Henrissat B."/>
            <person name="Duncan S.H."/>
            <person name="Flint H.J."/>
        </authorList>
    </citation>
    <scope>NUCLEOTIDE SEQUENCE</scope>
    <source>
        <strain evidence="2">NBRC 103855</strain>
    </source>
</reference>
<dbReference type="Proteomes" id="UP001161406">
    <property type="component" value="Unassembled WGS sequence"/>
</dbReference>
<gene>
    <name evidence="2" type="ORF">GCM10007913_36490</name>
</gene>
<evidence type="ECO:0000313" key="3">
    <source>
        <dbReference type="Proteomes" id="UP001161406"/>
    </source>
</evidence>
<name>A0ABQ5UI27_9HYPH</name>
<evidence type="ECO:0008006" key="4">
    <source>
        <dbReference type="Google" id="ProtNLM"/>
    </source>
</evidence>
<dbReference type="EMBL" id="BSNG01000002">
    <property type="protein sequence ID" value="GLQ11717.1"/>
    <property type="molecule type" value="Genomic_DNA"/>
</dbReference>
<feature type="transmembrane region" description="Helical" evidence="1">
    <location>
        <begin position="12"/>
        <end position="31"/>
    </location>
</feature>
<reference evidence="2" key="2">
    <citation type="submission" date="2023-01" db="EMBL/GenBank/DDBJ databases">
        <title>Draft genome sequence of Devosia yakushimensis strain NBRC 103855.</title>
        <authorList>
            <person name="Sun Q."/>
            <person name="Mori K."/>
        </authorList>
    </citation>
    <scope>NUCLEOTIDE SEQUENCE</scope>
    <source>
        <strain evidence="2">NBRC 103855</strain>
    </source>
</reference>
<proteinExistence type="predicted"/>
<evidence type="ECO:0000313" key="2">
    <source>
        <dbReference type="EMBL" id="GLQ11717.1"/>
    </source>
</evidence>